<evidence type="ECO:0000313" key="1">
    <source>
        <dbReference type="EMBL" id="CAG9614702.1"/>
    </source>
</evidence>
<sequence>MQEKYVLSFLQPQYPKLAHIAYSIEKSVYNDPHGTIVKARLFGEVVAKEIWDKENLQSGYEIKHIERIFKLFHEGIIDEKFRNYFGLIHKIGNKAGHNVHYGSIVESIQIYRIVFEIAVWFMELYGDLSFQAPDYRDPELQQKTSEISSDELTELLSKTVEETIGKSIQTTIQEVFAQMMQQQEIINVVVKKQEETPIVISNEEKIEETPIAISNEEKIEETPIAISNEEKIEETPIAVSNEEKIEQAPNTTFDLVAYLQKYNVDVIDRREFGSTLWVLGGWELNEILFPLKEKNIFFRFVARGNRMTKNKPAWFLFGSYLTNKKSETTSKQDAQQEQAETTQFDLMTYLKAQNVEIIDKRNRGGTLWIIGGRELNKILFPLIEHKIFFHYMAKGNRTTKNKPAWFLMRK</sequence>
<reference evidence="1 2" key="1">
    <citation type="submission" date="2021-10" db="EMBL/GenBank/DDBJ databases">
        <authorList>
            <person name="Criscuolo A."/>
        </authorList>
    </citation>
    <scope>NUCLEOTIDE SEQUENCE [LARGE SCALE GENOMIC DNA]</scope>
    <source>
        <strain evidence="2">CIP 111899</strain>
    </source>
</reference>
<proteinExistence type="predicted"/>
<accession>A0ABM8YFT7</accession>
<dbReference type="RefSeq" id="WP_230576641.1">
    <property type="nucleotide sequence ID" value="NZ_CAKJTI010000035.1"/>
</dbReference>
<evidence type="ECO:0008006" key="3">
    <source>
        <dbReference type="Google" id="ProtNLM"/>
    </source>
</evidence>
<name>A0ABM8YFT7_9BACI</name>
<protein>
    <recommendedName>
        <fullName evidence="3">DUF4145 domain-containing protein</fullName>
    </recommendedName>
</protein>
<organism evidence="1 2">
    <name type="scientific">Bacillus rhizoplanae</name>
    <dbReference type="NCBI Taxonomy" id="2880966"/>
    <lineage>
        <taxon>Bacteria</taxon>
        <taxon>Bacillati</taxon>
        <taxon>Bacillota</taxon>
        <taxon>Bacilli</taxon>
        <taxon>Bacillales</taxon>
        <taxon>Bacillaceae</taxon>
        <taxon>Bacillus</taxon>
    </lineage>
</organism>
<evidence type="ECO:0000313" key="2">
    <source>
        <dbReference type="Proteomes" id="UP000789423"/>
    </source>
</evidence>
<gene>
    <name evidence="1" type="ORF">BACCIP111899_03935</name>
</gene>
<keyword evidence="2" id="KW-1185">Reference proteome</keyword>
<dbReference type="EMBL" id="CAKJTI010000035">
    <property type="protein sequence ID" value="CAG9614702.1"/>
    <property type="molecule type" value="Genomic_DNA"/>
</dbReference>
<dbReference type="Proteomes" id="UP000789423">
    <property type="component" value="Unassembled WGS sequence"/>
</dbReference>
<comment type="caution">
    <text evidence="1">The sequence shown here is derived from an EMBL/GenBank/DDBJ whole genome shotgun (WGS) entry which is preliminary data.</text>
</comment>